<dbReference type="AlphaFoldDB" id="A0A4R3L6Q5"/>
<protein>
    <submittedName>
        <fullName evidence="1">Uncharacterized protein</fullName>
    </submittedName>
</protein>
<reference evidence="1 3" key="1">
    <citation type="submission" date="2019-03" db="EMBL/GenBank/DDBJ databases">
        <title>Genomic Encyclopedia of Type Strains, Phase IV (KMG-IV): sequencing the most valuable type-strain genomes for metagenomic binning, comparative biology and taxonomic classification.</title>
        <authorList>
            <person name="Goeker M."/>
        </authorList>
    </citation>
    <scope>NUCLEOTIDE SEQUENCE [LARGE SCALE GENOMIC DNA]</scope>
    <source>
        <strain evidence="1 3">DSM 12034</strain>
    </source>
</reference>
<sequence length="111" mass="11908">MAGTSTDALCCQLPAQARLFDVGETSGPWRLRRGLVRLDRVGRDGPLLVMLAKPDVLTCSEAEALRARLPALRVMAELVDAKPETVCRVLGQLLPRGSAPSDGAARWAWAA</sequence>
<evidence type="ECO:0000313" key="4">
    <source>
        <dbReference type="Proteomes" id="UP000315577"/>
    </source>
</evidence>
<evidence type="ECO:0000313" key="3">
    <source>
        <dbReference type="Proteomes" id="UP000295536"/>
    </source>
</evidence>
<evidence type="ECO:0000313" key="2">
    <source>
        <dbReference type="EMBL" id="TSE18780.1"/>
    </source>
</evidence>
<name>A0A4R3L6Q5_9BURK</name>
<reference evidence="2 4" key="2">
    <citation type="submission" date="2019-07" db="EMBL/GenBank/DDBJ databases">
        <title>Tepidimonas ignava SPS-1037 draft genome.</title>
        <authorList>
            <person name="Da Costa M.S."/>
            <person name="Froufe H.J.C."/>
            <person name="Egas C."/>
            <person name="Albuquerque L."/>
        </authorList>
    </citation>
    <scope>NUCLEOTIDE SEQUENCE [LARGE SCALE GENOMIC DNA]</scope>
    <source>
        <strain evidence="2 4">SPS-1037</strain>
    </source>
</reference>
<evidence type="ECO:0000313" key="1">
    <source>
        <dbReference type="EMBL" id="TCS94580.1"/>
    </source>
</evidence>
<comment type="caution">
    <text evidence="1">The sequence shown here is derived from an EMBL/GenBank/DDBJ whole genome shotgun (WGS) entry which is preliminary data.</text>
</comment>
<keyword evidence="4" id="KW-1185">Reference proteome</keyword>
<organism evidence="1 3">
    <name type="scientific">Tepidimonas ignava</name>
    <dbReference type="NCBI Taxonomy" id="114249"/>
    <lineage>
        <taxon>Bacteria</taxon>
        <taxon>Pseudomonadati</taxon>
        <taxon>Pseudomonadota</taxon>
        <taxon>Betaproteobacteria</taxon>
        <taxon>Burkholderiales</taxon>
        <taxon>Tepidimonas</taxon>
    </lineage>
</organism>
<dbReference type="EMBL" id="SMAH01000017">
    <property type="protein sequence ID" value="TCS94580.1"/>
    <property type="molecule type" value="Genomic_DNA"/>
</dbReference>
<dbReference type="Proteomes" id="UP000315577">
    <property type="component" value="Unassembled WGS sequence"/>
</dbReference>
<dbReference type="Proteomes" id="UP000295536">
    <property type="component" value="Unassembled WGS sequence"/>
</dbReference>
<accession>A0A4R3L6Q5</accession>
<dbReference type="EMBL" id="VJNC01000021">
    <property type="protein sequence ID" value="TSE18780.1"/>
    <property type="molecule type" value="Genomic_DNA"/>
</dbReference>
<gene>
    <name evidence="1" type="ORF">EDC36_11750</name>
    <name evidence="2" type="ORF">Tigna_02419</name>
</gene>
<proteinExistence type="predicted"/>